<comment type="catalytic activity">
    <reaction evidence="3">
        <text>a quinone + NADH + 5 H(+)(in) = a quinol + NAD(+) + 4 H(+)(out)</text>
        <dbReference type="Rhea" id="RHEA:57888"/>
        <dbReference type="ChEBI" id="CHEBI:15378"/>
        <dbReference type="ChEBI" id="CHEBI:24646"/>
        <dbReference type="ChEBI" id="CHEBI:57540"/>
        <dbReference type="ChEBI" id="CHEBI:57945"/>
        <dbReference type="ChEBI" id="CHEBI:132124"/>
    </reaction>
</comment>
<evidence type="ECO:0000256" key="3">
    <source>
        <dbReference type="HAMAP-Rule" id="MF_01357"/>
    </source>
</evidence>
<proteinExistence type="inferred from homology"/>
<dbReference type="InterPro" id="IPR010218">
    <property type="entry name" value="NADH_DH_suC"/>
</dbReference>
<comment type="function">
    <text evidence="3">NDH-1 shuttles electrons from NADH, via FMN and iron-sulfur (Fe-S) centers, to quinones in the respiratory chain. The immediate electron acceptor for the enzyme in this species is believed to be ubiquinone. Couples the redox reaction to proton translocation (for every two electrons transferred, four hydrogen ions are translocated across the cytoplasmic membrane), and thus conserves the redox energy in a proton gradient.</text>
</comment>
<accession>A0ABY0IEL4</accession>
<evidence type="ECO:0000313" key="6">
    <source>
        <dbReference type="Proteomes" id="UP000443582"/>
    </source>
</evidence>
<evidence type="ECO:0000313" key="5">
    <source>
        <dbReference type="EMBL" id="RZF21383.1"/>
    </source>
</evidence>
<keyword evidence="3" id="KW-0472">Membrane</keyword>
<comment type="subunit">
    <text evidence="3">NDH-1 is composed of 14 different subunits. Subunits NuoB, C, D, E, F, and G constitute the peripheral sector of the complex.</text>
</comment>
<evidence type="ECO:0000256" key="1">
    <source>
        <dbReference type="ARBA" id="ARBA00007569"/>
    </source>
</evidence>
<protein>
    <recommendedName>
        <fullName evidence="3">NADH-quinone oxidoreductase subunit C</fullName>
        <ecNumber evidence="3">7.1.1.-</ecNumber>
    </recommendedName>
    <alternativeName>
        <fullName evidence="3">NADH dehydrogenase I subunit C</fullName>
    </alternativeName>
    <alternativeName>
        <fullName evidence="3">NDH-1 subunit C</fullName>
    </alternativeName>
</protein>
<name>A0ABY0IEL4_9BACT</name>
<dbReference type="NCBIfam" id="TIGR01961">
    <property type="entry name" value="NuoC_fam"/>
    <property type="match status" value="1"/>
</dbReference>
<dbReference type="InterPro" id="IPR001268">
    <property type="entry name" value="NADH_UbQ_OxRdtase_30kDa_su"/>
</dbReference>
<keyword evidence="3" id="KW-0830">Ubiquinone</keyword>
<keyword evidence="3" id="KW-1278">Translocase</keyword>
<organism evidence="5 6">
    <name type="scientific">Halobacteriovorax vibrionivorans</name>
    <dbReference type="NCBI Taxonomy" id="2152716"/>
    <lineage>
        <taxon>Bacteria</taxon>
        <taxon>Pseudomonadati</taxon>
        <taxon>Bdellovibrionota</taxon>
        <taxon>Bacteriovoracia</taxon>
        <taxon>Bacteriovoracales</taxon>
        <taxon>Halobacteriovoraceae</taxon>
        <taxon>Halobacteriovorax</taxon>
    </lineage>
</organism>
<dbReference type="HAMAP" id="MF_01357">
    <property type="entry name" value="NDH1_NuoC"/>
    <property type="match status" value="1"/>
</dbReference>
<keyword evidence="3" id="KW-0520">NAD</keyword>
<keyword evidence="3" id="KW-1003">Cell membrane</keyword>
<feature type="domain" description="NADH:ubiquinone oxidoreductase 30kDa subunit" evidence="4">
    <location>
        <begin position="31"/>
        <end position="153"/>
    </location>
</feature>
<gene>
    <name evidence="3" type="primary">nuoC</name>
    <name evidence="5" type="ORF">DAY19_06775</name>
</gene>
<dbReference type="PANTHER" id="PTHR10884">
    <property type="entry name" value="NADH DEHYDROGENASE UBIQUINONE IRON-SULFUR PROTEIN 3"/>
    <property type="match status" value="1"/>
</dbReference>
<dbReference type="RefSeq" id="WP_114706450.1">
    <property type="nucleotide sequence ID" value="NZ_QDKL01000002.1"/>
</dbReference>
<comment type="subcellular location">
    <subcellularLocation>
        <location evidence="3">Cell membrane</location>
        <topology evidence="3">Peripheral membrane protein</topology>
        <orientation evidence="3">Cytoplasmic side</orientation>
    </subcellularLocation>
</comment>
<keyword evidence="2 3" id="KW-0813">Transport</keyword>
<dbReference type="EMBL" id="QDKL01000002">
    <property type="protein sequence ID" value="RZF21383.1"/>
    <property type="molecule type" value="Genomic_DNA"/>
</dbReference>
<sequence>MLNELVSFINDKVSGANASLIENEAGDKPILVDASKIKDVCFVLRDSSEYQFNVLQVVSGVDYDSEIEVNYMLASFITNSDDVIIKVKLPKANKDDVPKVDSVCDVWKSANFLEREVYDMNGVEFVGHPDLRRILCPEDWEGFPLRKDYEVQKAWHGLEINPEHKINNADHEFFAKARVDAAEPKKVSGSWDGKISADLEAALNKKMDEANN</sequence>
<keyword evidence="6" id="KW-1185">Reference proteome</keyword>
<evidence type="ECO:0000256" key="2">
    <source>
        <dbReference type="ARBA" id="ARBA00022448"/>
    </source>
</evidence>
<comment type="caution">
    <text evidence="5">The sequence shown here is derived from an EMBL/GenBank/DDBJ whole genome shotgun (WGS) entry which is preliminary data.</text>
</comment>
<reference evidence="6" key="1">
    <citation type="journal article" date="2019" name="Int. J. Syst. Evol. Microbiol.">
        <title>Halobacteriovorax valvorus sp. nov., a novel prokaryotic predator isolated from coastal seawater of China.</title>
        <authorList>
            <person name="Chen M.-X."/>
        </authorList>
    </citation>
    <scope>NUCLEOTIDE SEQUENCE [LARGE SCALE GENOMIC DNA]</scope>
    <source>
        <strain evidence="6">BL9</strain>
    </source>
</reference>
<dbReference type="SUPFAM" id="SSF143243">
    <property type="entry name" value="Nqo5-like"/>
    <property type="match status" value="1"/>
</dbReference>
<dbReference type="Gene3D" id="3.30.460.80">
    <property type="entry name" value="NADH:ubiquinone oxidoreductase, 30kDa subunit"/>
    <property type="match status" value="1"/>
</dbReference>
<evidence type="ECO:0000259" key="4">
    <source>
        <dbReference type="Pfam" id="PF00329"/>
    </source>
</evidence>
<dbReference type="EC" id="7.1.1.-" evidence="3"/>
<dbReference type="Pfam" id="PF00329">
    <property type="entry name" value="Complex1_30kDa"/>
    <property type="match status" value="1"/>
</dbReference>
<keyword evidence="3" id="KW-0874">Quinone</keyword>
<dbReference type="InterPro" id="IPR037232">
    <property type="entry name" value="NADH_quin_OxRdtase_su_C/D-like"/>
</dbReference>
<comment type="similarity">
    <text evidence="1 3">Belongs to the complex I 30 kDa subunit family.</text>
</comment>
<dbReference type="PANTHER" id="PTHR10884:SF14">
    <property type="entry name" value="NADH DEHYDROGENASE [UBIQUINONE] IRON-SULFUR PROTEIN 3, MITOCHONDRIAL"/>
    <property type="match status" value="1"/>
</dbReference>
<dbReference type="Proteomes" id="UP000443582">
    <property type="component" value="Unassembled WGS sequence"/>
</dbReference>